<evidence type="ECO:0000256" key="1">
    <source>
        <dbReference type="ARBA" id="ARBA00004123"/>
    </source>
</evidence>
<evidence type="ECO:0000313" key="4">
    <source>
        <dbReference type="EMBL" id="KZV48740.1"/>
    </source>
</evidence>
<evidence type="ECO:0000313" key="5">
    <source>
        <dbReference type="Proteomes" id="UP000250235"/>
    </source>
</evidence>
<evidence type="ECO:0000256" key="2">
    <source>
        <dbReference type="ARBA" id="ARBA00023242"/>
    </source>
</evidence>
<dbReference type="Pfam" id="PF25458">
    <property type="entry name" value="INTS4_C"/>
    <property type="match status" value="1"/>
</dbReference>
<dbReference type="InterPro" id="IPR016024">
    <property type="entry name" value="ARM-type_fold"/>
</dbReference>
<dbReference type="GO" id="GO:0005634">
    <property type="term" value="C:nucleus"/>
    <property type="evidence" value="ECO:0007669"/>
    <property type="project" value="UniProtKB-SubCell"/>
</dbReference>
<keyword evidence="2" id="KW-0539">Nucleus</keyword>
<sequence length="925" mass="105162">MEHRLLSDVQSTLSENPEHAFMVALSLITNPFTSNPTISSLLDTLILNLQNCPNKVLPLLATISLKCPQLSSRIISAVQEFIFLPSVRIASLPHALSLLLTDHSYTIGTDPFCDESLFLSLCFWQCVKSRRWVTKNVGAFHVRPSVLLTVLLGITKDPYPCVRGAALDGLVTLSNHVAIDDKSLVECCYFRATELLFDVQKSVRCAAVRVVCEWGQLLVALNQEKCKRDWSDAVFIQLCLMARDMDMNIRVSAFDALGKIQMVSEDLLMQCLSKKALDSTKEKNYPGRYTVKLRIIPASAIAFTFVQGLQDEFHEVRRSACCALQKLMAFSSEFTCEAVHVLMDILNDDSTVVRLQALETLRLISLRVQLKVEESHLHMVKSCLMDGSAMIRSASRKVIQSIKLPKLKMFRLCTEALMKNLELYPLDEADVFSVLYKIGRTHGKYVACIIQEVLQELEPSFDGKLGFHNTRTAALLVLAISAPVSFDREICSIPPQVFSYAVTLLGRISNSLLDLLDQSTLFYYLSRCSKFTAVSASEFFKGELLNSQPKNSNDDFAKMSDWIYAGCSDNLIGLKKVTTPYLHHLNSDDAATSYTQVIFQQVRDLWPMIQLGYMDEVIQTLRNWKFELKRLNKNFHQSTGILSFTMKYLNVIKLYGKAWAYYLSRGDLQFNGTDVLEALLQKTERRLKEMLHRFLDLGREEELHILEFTLVTRTLRLSSGATCCFNACMIELKSAISRVEQLHRERSIELSDFITELQNACEIGKSKNDATDKLYLFQASLDLFSPKHIVLSGEIKYMVADVNIFENSFENPITFVPGLPVGLSLEITLYNISCEARLWLTMTLTEKSTQFIFLNFHEFGECNEMRKFPFVAPFYRTPKVRYFSIKISIGMECLSDVQRLRHKNGPKHELIQLCEEKEVHLSLAQ</sequence>
<organism evidence="4 5">
    <name type="scientific">Dorcoceras hygrometricum</name>
    <dbReference type="NCBI Taxonomy" id="472368"/>
    <lineage>
        <taxon>Eukaryota</taxon>
        <taxon>Viridiplantae</taxon>
        <taxon>Streptophyta</taxon>
        <taxon>Embryophyta</taxon>
        <taxon>Tracheophyta</taxon>
        <taxon>Spermatophyta</taxon>
        <taxon>Magnoliopsida</taxon>
        <taxon>eudicotyledons</taxon>
        <taxon>Gunneridae</taxon>
        <taxon>Pentapetalae</taxon>
        <taxon>asterids</taxon>
        <taxon>lamiids</taxon>
        <taxon>Lamiales</taxon>
        <taxon>Gesneriaceae</taxon>
        <taxon>Didymocarpoideae</taxon>
        <taxon>Trichosporeae</taxon>
        <taxon>Loxocarpinae</taxon>
        <taxon>Dorcoceras</taxon>
    </lineage>
</organism>
<dbReference type="Gene3D" id="1.25.10.10">
    <property type="entry name" value="Leucine-rich Repeat Variant"/>
    <property type="match status" value="2"/>
</dbReference>
<evidence type="ECO:0000259" key="3">
    <source>
        <dbReference type="Pfam" id="PF25458"/>
    </source>
</evidence>
<gene>
    <name evidence="4" type="ORF">F511_18826</name>
</gene>
<dbReference type="InterPro" id="IPR057412">
    <property type="entry name" value="INTS4_C"/>
</dbReference>
<dbReference type="InterPro" id="IPR011989">
    <property type="entry name" value="ARM-like"/>
</dbReference>
<dbReference type="Proteomes" id="UP000250235">
    <property type="component" value="Unassembled WGS sequence"/>
</dbReference>
<name>A0A2Z7CNU8_9LAMI</name>
<reference evidence="4 5" key="1">
    <citation type="journal article" date="2015" name="Proc. Natl. Acad. Sci. U.S.A.">
        <title>The resurrection genome of Boea hygrometrica: A blueprint for survival of dehydration.</title>
        <authorList>
            <person name="Xiao L."/>
            <person name="Yang G."/>
            <person name="Zhang L."/>
            <person name="Yang X."/>
            <person name="Zhao S."/>
            <person name="Ji Z."/>
            <person name="Zhou Q."/>
            <person name="Hu M."/>
            <person name="Wang Y."/>
            <person name="Chen M."/>
            <person name="Xu Y."/>
            <person name="Jin H."/>
            <person name="Xiao X."/>
            <person name="Hu G."/>
            <person name="Bao F."/>
            <person name="Hu Y."/>
            <person name="Wan P."/>
            <person name="Li L."/>
            <person name="Deng X."/>
            <person name="Kuang T."/>
            <person name="Xiang C."/>
            <person name="Zhu J.K."/>
            <person name="Oliver M.J."/>
            <person name="He Y."/>
        </authorList>
    </citation>
    <scope>NUCLEOTIDE SEQUENCE [LARGE SCALE GENOMIC DNA]</scope>
    <source>
        <strain evidence="5">cv. XS01</strain>
    </source>
</reference>
<dbReference type="OrthoDB" id="18190at2759"/>
<keyword evidence="5" id="KW-1185">Reference proteome</keyword>
<feature type="domain" description="Integrator complex subunit 4/Protein SIEL C-terminal Ig-like" evidence="3">
    <location>
        <begin position="808"/>
        <end position="922"/>
    </location>
</feature>
<dbReference type="AlphaFoldDB" id="A0A2Z7CNU8"/>
<dbReference type="GO" id="GO:0010496">
    <property type="term" value="P:intercellular transport"/>
    <property type="evidence" value="ECO:0007669"/>
    <property type="project" value="TreeGrafter"/>
</dbReference>
<protein>
    <submittedName>
        <fullName evidence="4">Integrator complex subunit 4</fullName>
    </submittedName>
</protein>
<proteinExistence type="predicted"/>
<comment type="subcellular location">
    <subcellularLocation>
        <location evidence="1">Nucleus</location>
    </subcellularLocation>
</comment>
<dbReference type="PANTHER" id="PTHR20938:SF0">
    <property type="entry name" value="INTEGRATOR COMPLEX SUBUNIT 4"/>
    <property type="match status" value="1"/>
</dbReference>
<dbReference type="GO" id="GO:0005768">
    <property type="term" value="C:endosome"/>
    <property type="evidence" value="ECO:0007669"/>
    <property type="project" value="TreeGrafter"/>
</dbReference>
<dbReference type="PANTHER" id="PTHR20938">
    <property type="entry name" value="INTEGRATOR COMPLEX SUBUNIT 4"/>
    <property type="match status" value="1"/>
</dbReference>
<dbReference type="SUPFAM" id="SSF48371">
    <property type="entry name" value="ARM repeat"/>
    <property type="match status" value="1"/>
</dbReference>
<accession>A0A2Z7CNU8</accession>
<dbReference type="EMBL" id="KQ993817">
    <property type="protein sequence ID" value="KZV48740.1"/>
    <property type="molecule type" value="Genomic_DNA"/>
</dbReference>